<dbReference type="EMBL" id="JBHSBV010000003">
    <property type="protein sequence ID" value="MFC4201233.1"/>
    <property type="molecule type" value="Genomic_DNA"/>
</dbReference>
<evidence type="ECO:0000256" key="1">
    <source>
        <dbReference type="ARBA" id="ARBA00006987"/>
    </source>
</evidence>
<dbReference type="CDD" id="cd13578">
    <property type="entry name" value="PBP2_Bug27"/>
    <property type="match status" value="1"/>
</dbReference>
<evidence type="ECO:0000313" key="3">
    <source>
        <dbReference type="EMBL" id="MFC4201233.1"/>
    </source>
</evidence>
<sequence>MNRYMNLLRGIALALAALASNAGAAGFPDRPIKLVVPFPAGGGTDIVARKLARELTVELGQSVYVENRAGATGNIGAAVVARAAADGYTLLMTAAPFAIAPALFKDLSFHPIKDFTAITEIATVPLLLVTRKDSPLHSVADLVAAAKKPGASLTYATFGVGSPPHLVGEKIQQLAGIKLRQIPYKGGQAALPQILSGQIDIGILDVVSMAPLVNSGRLRALAITGPVRSPSLPNVPTLSQQGIHFDAVGWYGLFGPASLPPAVRDKLNSSVNKILARADMRKLIVNGGSIPISPPTSAAQWQSRFDSDVHLWGKIARDSGAAVN</sequence>
<dbReference type="Proteomes" id="UP001595848">
    <property type="component" value="Unassembled WGS sequence"/>
</dbReference>
<dbReference type="InterPro" id="IPR005064">
    <property type="entry name" value="BUG"/>
</dbReference>
<keyword evidence="4" id="KW-1185">Reference proteome</keyword>
<keyword evidence="2" id="KW-0732">Signal</keyword>
<proteinExistence type="inferred from homology"/>
<dbReference type="PANTHER" id="PTHR42928">
    <property type="entry name" value="TRICARBOXYLATE-BINDING PROTEIN"/>
    <property type="match status" value="1"/>
</dbReference>
<name>A0ABV8NZ21_9BURK</name>
<protein>
    <submittedName>
        <fullName evidence="3">Tripartite tricarboxylate transporter substrate binding protein</fullName>
    </submittedName>
</protein>
<evidence type="ECO:0000256" key="2">
    <source>
        <dbReference type="SAM" id="SignalP"/>
    </source>
</evidence>
<gene>
    <name evidence="3" type="ORF">ACFOY1_09730</name>
</gene>
<reference evidence="4" key="1">
    <citation type="journal article" date="2019" name="Int. J. Syst. Evol. Microbiol.">
        <title>The Global Catalogue of Microorganisms (GCM) 10K type strain sequencing project: providing services to taxonomists for standard genome sequencing and annotation.</title>
        <authorList>
            <consortium name="The Broad Institute Genomics Platform"/>
            <consortium name="The Broad Institute Genome Sequencing Center for Infectious Disease"/>
            <person name="Wu L."/>
            <person name="Ma J."/>
        </authorList>
    </citation>
    <scope>NUCLEOTIDE SEQUENCE [LARGE SCALE GENOMIC DNA]</scope>
    <source>
        <strain evidence="4">LMG 24813</strain>
    </source>
</reference>
<organism evidence="3 4">
    <name type="scientific">Candidimonas humi</name>
    <dbReference type="NCBI Taxonomy" id="683355"/>
    <lineage>
        <taxon>Bacteria</taxon>
        <taxon>Pseudomonadati</taxon>
        <taxon>Pseudomonadota</taxon>
        <taxon>Betaproteobacteria</taxon>
        <taxon>Burkholderiales</taxon>
        <taxon>Alcaligenaceae</taxon>
        <taxon>Candidimonas</taxon>
    </lineage>
</organism>
<evidence type="ECO:0000313" key="4">
    <source>
        <dbReference type="Proteomes" id="UP001595848"/>
    </source>
</evidence>
<dbReference type="PANTHER" id="PTHR42928:SF5">
    <property type="entry name" value="BLR1237 PROTEIN"/>
    <property type="match status" value="1"/>
</dbReference>
<dbReference type="PIRSF" id="PIRSF017082">
    <property type="entry name" value="YflP"/>
    <property type="match status" value="1"/>
</dbReference>
<feature type="chain" id="PRO_5046910134" evidence="2">
    <location>
        <begin position="25"/>
        <end position="324"/>
    </location>
</feature>
<dbReference type="Pfam" id="PF03401">
    <property type="entry name" value="TctC"/>
    <property type="match status" value="1"/>
</dbReference>
<dbReference type="RefSeq" id="WP_217963407.1">
    <property type="nucleotide sequence ID" value="NZ_JBHSBV010000003.1"/>
</dbReference>
<comment type="similarity">
    <text evidence="1">Belongs to the UPF0065 (bug) family.</text>
</comment>
<accession>A0ABV8NZ21</accession>
<feature type="signal peptide" evidence="2">
    <location>
        <begin position="1"/>
        <end position="24"/>
    </location>
</feature>
<comment type="caution">
    <text evidence="3">The sequence shown here is derived from an EMBL/GenBank/DDBJ whole genome shotgun (WGS) entry which is preliminary data.</text>
</comment>